<dbReference type="PROSITE" id="PS01228">
    <property type="entry name" value="COF_1"/>
    <property type="match status" value="1"/>
</dbReference>
<sequence length="288" mass="32724">MIQAVFFDIDGTLLTRQGTIRKSTVASIQELQSQGILCGLATGRAPFKLPHALKTLPFDVTISFNGALIFVHDQVISEHHFSKDALEQMAHFFDQHHRQALFYTKDTQFGSFTIRFGHSYYIAKLLTLLPDWIPTNTLRYLLQKWSPNRKKNRYKDLVKRADCFHQCVLFCSEKETEYIKEQLPSCDVVRSNRFAVDIIPKGVNKKAGLDVFAKQTQMQLADFMVFGDHLNDSQMIQAAGVGVAMGNARPEVKKVADYVTGSHQRNGIRDALIHFQLVTDKKKSRASD</sequence>
<dbReference type="Gene3D" id="3.30.1240.10">
    <property type="match status" value="1"/>
</dbReference>
<comment type="caution">
    <text evidence="1">The sequence shown here is derived from an EMBL/GenBank/DDBJ whole genome shotgun (WGS) entry which is preliminary data.</text>
</comment>
<name>A0ABW5TGM9_9ENTE</name>
<dbReference type="EMBL" id="JBHUMO010000019">
    <property type="protein sequence ID" value="MFD2728456.1"/>
    <property type="molecule type" value="Genomic_DNA"/>
</dbReference>
<dbReference type="Pfam" id="PF08282">
    <property type="entry name" value="Hydrolase_3"/>
    <property type="match status" value="1"/>
</dbReference>
<dbReference type="PANTHER" id="PTHR10000:SF25">
    <property type="entry name" value="PHOSPHATASE YKRA-RELATED"/>
    <property type="match status" value="1"/>
</dbReference>
<dbReference type="Proteomes" id="UP001597427">
    <property type="component" value="Unassembled WGS sequence"/>
</dbReference>
<dbReference type="PANTHER" id="PTHR10000">
    <property type="entry name" value="PHOSPHOSERINE PHOSPHATASE"/>
    <property type="match status" value="1"/>
</dbReference>
<evidence type="ECO:0000313" key="2">
    <source>
        <dbReference type="Proteomes" id="UP001597427"/>
    </source>
</evidence>
<dbReference type="NCBIfam" id="TIGR00099">
    <property type="entry name" value="Cof-subfamily"/>
    <property type="match status" value="1"/>
</dbReference>
<accession>A0ABW5TGM9</accession>
<dbReference type="SFLD" id="SFLDG01140">
    <property type="entry name" value="C2.B:_Phosphomannomutase_and_P"/>
    <property type="match status" value="1"/>
</dbReference>
<dbReference type="InterPro" id="IPR023214">
    <property type="entry name" value="HAD_sf"/>
</dbReference>
<dbReference type="SUPFAM" id="SSF56784">
    <property type="entry name" value="HAD-like"/>
    <property type="match status" value="1"/>
</dbReference>
<keyword evidence="1" id="KW-0378">Hydrolase</keyword>
<reference evidence="2" key="1">
    <citation type="journal article" date="2019" name="Int. J. Syst. Evol. Microbiol.">
        <title>The Global Catalogue of Microorganisms (GCM) 10K type strain sequencing project: providing services to taxonomists for standard genome sequencing and annotation.</title>
        <authorList>
            <consortium name="The Broad Institute Genomics Platform"/>
            <consortium name="The Broad Institute Genome Sequencing Center for Infectious Disease"/>
            <person name="Wu L."/>
            <person name="Ma J."/>
        </authorList>
    </citation>
    <scope>NUCLEOTIDE SEQUENCE [LARGE SCALE GENOMIC DNA]</scope>
    <source>
        <strain evidence="2">TISTR 932</strain>
    </source>
</reference>
<protein>
    <submittedName>
        <fullName evidence="1">Cof-type HAD-IIB family hydrolase</fullName>
    </submittedName>
</protein>
<gene>
    <name evidence="1" type="ORF">ACFSR0_03265</name>
</gene>
<dbReference type="RefSeq" id="WP_379979876.1">
    <property type="nucleotide sequence ID" value="NZ_JBHUMO010000019.1"/>
</dbReference>
<dbReference type="InterPro" id="IPR036412">
    <property type="entry name" value="HAD-like_sf"/>
</dbReference>
<keyword evidence="2" id="KW-1185">Reference proteome</keyword>
<organism evidence="1 2">
    <name type="scientific">Enterococcus camelliae</name>
    <dbReference type="NCBI Taxonomy" id="453959"/>
    <lineage>
        <taxon>Bacteria</taxon>
        <taxon>Bacillati</taxon>
        <taxon>Bacillota</taxon>
        <taxon>Bacilli</taxon>
        <taxon>Lactobacillales</taxon>
        <taxon>Enterococcaceae</taxon>
        <taxon>Enterococcus</taxon>
    </lineage>
</organism>
<evidence type="ECO:0000313" key="1">
    <source>
        <dbReference type="EMBL" id="MFD2728456.1"/>
    </source>
</evidence>
<dbReference type="GO" id="GO:0016787">
    <property type="term" value="F:hydrolase activity"/>
    <property type="evidence" value="ECO:0007669"/>
    <property type="project" value="UniProtKB-KW"/>
</dbReference>
<proteinExistence type="predicted"/>
<dbReference type="InterPro" id="IPR000150">
    <property type="entry name" value="Cof"/>
</dbReference>
<dbReference type="SFLD" id="SFLDS00003">
    <property type="entry name" value="Haloacid_Dehalogenase"/>
    <property type="match status" value="1"/>
</dbReference>
<dbReference type="Gene3D" id="3.40.50.1000">
    <property type="entry name" value="HAD superfamily/HAD-like"/>
    <property type="match status" value="1"/>
</dbReference>